<dbReference type="AlphaFoldDB" id="A0A2S9XUC6"/>
<feature type="chain" id="PRO_5015393240" description="VWFA domain-containing protein" evidence="2">
    <location>
        <begin position="34"/>
        <end position="530"/>
    </location>
</feature>
<dbReference type="EMBL" id="PVNL01000135">
    <property type="protein sequence ID" value="PRP96466.1"/>
    <property type="molecule type" value="Genomic_DNA"/>
</dbReference>
<evidence type="ECO:0000256" key="2">
    <source>
        <dbReference type="SAM" id="SignalP"/>
    </source>
</evidence>
<reference evidence="4 5" key="1">
    <citation type="submission" date="2018-03" db="EMBL/GenBank/DDBJ databases">
        <title>Draft Genome Sequences of the Obligatory Marine Myxobacteria Enhygromyxa salina SWB007.</title>
        <authorList>
            <person name="Poehlein A."/>
            <person name="Moghaddam J.A."/>
            <person name="Harms H."/>
            <person name="Alanjari M."/>
            <person name="Koenig G.M."/>
            <person name="Daniel R."/>
            <person name="Schaeberle T.F."/>
        </authorList>
    </citation>
    <scope>NUCLEOTIDE SEQUENCE [LARGE SCALE GENOMIC DNA]</scope>
    <source>
        <strain evidence="4 5">SWB007</strain>
    </source>
</reference>
<evidence type="ECO:0000313" key="5">
    <source>
        <dbReference type="Proteomes" id="UP000238823"/>
    </source>
</evidence>
<comment type="caution">
    <text evidence="4">The sequence shown here is derived from an EMBL/GenBank/DDBJ whole genome shotgun (WGS) entry which is preliminary data.</text>
</comment>
<sequence length="530" mass="55403">MPPLSQTSWSLATTLALAFGAVVTLTATGCSFAGDASIELAADSGDYTSGNGTDGGDDETSTGTDTGEPGGTDTGDESSTHEPQTSPEDPEFAPDQCDPQASHAIIYDLEQAKVEAAAVLVSDSVLAGDGTVPAIPMSARPFLNHFEFDYAPADDWDPQVSGELWQSPMINTEAPTRFRLQYAVRGPAMDPAQRLAVDLAIVVDLGAAMSGDPLSLAEEALAAIESALLPGDRVTLIGAGNEPLVLTSGIVEGAGMMPLTGLVDQQDAAALADMGAALELAYTSITPDWDGQGQPRVLLVSNGQFAADDWLTTLVGDQAVDGRYLVTVGVGDAKSFDDGRISELAHAGRGAMLFAPTAEHLWVDLQQKFSANLLAAATELEVTVVLPPGLVMRQRVAEPKLEPKEPELGILAPNDALVFHHELEACGEVASDAVIRVEIEWTDPLAKQAKQAVWEQPVNMLSEGSSNGQKAAATVAYARALRSFRDGLPASESYGVVLDAISHISDALEAQPDDVDLIEMSSVIAALTQG</sequence>
<dbReference type="SUPFAM" id="SSF53300">
    <property type="entry name" value="vWA-like"/>
    <property type="match status" value="1"/>
</dbReference>
<dbReference type="PROSITE" id="PS50234">
    <property type="entry name" value="VWFA"/>
    <property type="match status" value="1"/>
</dbReference>
<dbReference type="Proteomes" id="UP000238823">
    <property type="component" value="Unassembled WGS sequence"/>
</dbReference>
<name>A0A2S9XUC6_9BACT</name>
<dbReference type="OrthoDB" id="5503096at2"/>
<dbReference type="Gene3D" id="3.40.50.410">
    <property type="entry name" value="von Willebrand factor, type A domain"/>
    <property type="match status" value="1"/>
</dbReference>
<evidence type="ECO:0000256" key="1">
    <source>
        <dbReference type="SAM" id="MobiDB-lite"/>
    </source>
</evidence>
<dbReference type="InterPro" id="IPR036465">
    <property type="entry name" value="vWFA_dom_sf"/>
</dbReference>
<gene>
    <name evidence="4" type="ORF">ENSA7_72810</name>
</gene>
<accession>A0A2S9XUC6</accession>
<evidence type="ECO:0000313" key="4">
    <source>
        <dbReference type="EMBL" id="PRP96466.1"/>
    </source>
</evidence>
<feature type="region of interest" description="Disordered" evidence="1">
    <location>
        <begin position="44"/>
        <end position="98"/>
    </location>
</feature>
<feature type="signal peptide" evidence="2">
    <location>
        <begin position="1"/>
        <end position="33"/>
    </location>
</feature>
<feature type="domain" description="VWFA" evidence="3">
    <location>
        <begin position="198"/>
        <end position="373"/>
    </location>
</feature>
<organism evidence="4 5">
    <name type="scientific">Enhygromyxa salina</name>
    <dbReference type="NCBI Taxonomy" id="215803"/>
    <lineage>
        <taxon>Bacteria</taxon>
        <taxon>Pseudomonadati</taxon>
        <taxon>Myxococcota</taxon>
        <taxon>Polyangia</taxon>
        <taxon>Nannocystales</taxon>
        <taxon>Nannocystaceae</taxon>
        <taxon>Enhygromyxa</taxon>
    </lineage>
</organism>
<dbReference type="RefSeq" id="WP_106094051.1">
    <property type="nucleotide sequence ID" value="NZ_PVNL01000135.1"/>
</dbReference>
<proteinExistence type="predicted"/>
<evidence type="ECO:0000259" key="3">
    <source>
        <dbReference type="PROSITE" id="PS50234"/>
    </source>
</evidence>
<keyword evidence="2" id="KW-0732">Signal</keyword>
<protein>
    <recommendedName>
        <fullName evidence="3">VWFA domain-containing protein</fullName>
    </recommendedName>
</protein>
<dbReference type="InterPro" id="IPR002035">
    <property type="entry name" value="VWF_A"/>
</dbReference>